<dbReference type="InterPro" id="IPR046306">
    <property type="entry name" value="DUF6421"/>
</dbReference>
<keyword evidence="3" id="KW-1185">Reference proteome</keyword>
<reference evidence="3" key="1">
    <citation type="journal article" date="2019" name="Int. J. Syst. Evol. Microbiol.">
        <title>The Global Catalogue of Microorganisms (GCM) 10K type strain sequencing project: providing services to taxonomists for standard genome sequencing and annotation.</title>
        <authorList>
            <consortium name="The Broad Institute Genomics Platform"/>
            <consortium name="The Broad Institute Genome Sequencing Center for Infectious Disease"/>
            <person name="Wu L."/>
            <person name="Ma J."/>
        </authorList>
    </citation>
    <scope>NUCLEOTIDE SEQUENCE [LARGE SCALE GENOMIC DNA]</scope>
    <source>
        <strain evidence="3">JCM 14735</strain>
    </source>
</reference>
<protein>
    <submittedName>
        <fullName evidence="2">Uncharacterized protein</fullName>
    </submittedName>
</protein>
<comment type="caution">
    <text evidence="2">The sequence shown here is derived from an EMBL/GenBank/DDBJ whole genome shotgun (WGS) entry which is preliminary data.</text>
</comment>
<evidence type="ECO:0000313" key="2">
    <source>
        <dbReference type="EMBL" id="GAA1750169.1"/>
    </source>
</evidence>
<dbReference type="EMBL" id="BAAAOA010000008">
    <property type="protein sequence ID" value="GAA1750169.1"/>
    <property type="molecule type" value="Genomic_DNA"/>
</dbReference>
<organism evidence="2 3">
    <name type="scientific">Kocuria aegyptia</name>
    <dbReference type="NCBI Taxonomy" id="330943"/>
    <lineage>
        <taxon>Bacteria</taxon>
        <taxon>Bacillati</taxon>
        <taxon>Actinomycetota</taxon>
        <taxon>Actinomycetes</taxon>
        <taxon>Micrococcales</taxon>
        <taxon>Micrococcaceae</taxon>
        <taxon>Kocuria</taxon>
    </lineage>
</organism>
<dbReference type="Pfam" id="PF19985">
    <property type="entry name" value="DUF6421"/>
    <property type="match status" value="1"/>
</dbReference>
<name>A0ABP4WC16_9MICC</name>
<feature type="region of interest" description="Disordered" evidence="1">
    <location>
        <begin position="1"/>
        <end position="29"/>
    </location>
</feature>
<evidence type="ECO:0000256" key="1">
    <source>
        <dbReference type="SAM" id="MobiDB-lite"/>
    </source>
</evidence>
<sequence length="63" mass="6613">MHARPPERPRSPRGAASTTGGPPKGCTGLVLDDEFPLSMFSEALGKELMNVKESTAGTRATEA</sequence>
<dbReference type="Proteomes" id="UP001501204">
    <property type="component" value="Unassembled WGS sequence"/>
</dbReference>
<proteinExistence type="predicted"/>
<accession>A0ABP4WC16</accession>
<gene>
    <name evidence="2" type="ORF">GCM10009767_06340</name>
</gene>
<evidence type="ECO:0000313" key="3">
    <source>
        <dbReference type="Proteomes" id="UP001501204"/>
    </source>
</evidence>
<feature type="compositionally biased region" description="Basic and acidic residues" evidence="1">
    <location>
        <begin position="1"/>
        <end position="10"/>
    </location>
</feature>